<dbReference type="EMBL" id="MTEJ01000046">
    <property type="protein sequence ID" value="OQX13507.1"/>
    <property type="molecule type" value="Genomic_DNA"/>
</dbReference>
<feature type="transmembrane region" description="Helical" evidence="12">
    <location>
        <begin position="20"/>
        <end position="39"/>
    </location>
</feature>
<dbReference type="GO" id="GO:0005886">
    <property type="term" value="C:plasma membrane"/>
    <property type="evidence" value="ECO:0007669"/>
    <property type="project" value="UniProtKB-SubCell"/>
</dbReference>
<proteinExistence type="inferred from homology"/>
<evidence type="ECO:0000256" key="7">
    <source>
        <dbReference type="ARBA" id="ARBA00022676"/>
    </source>
</evidence>
<dbReference type="InterPro" id="IPR050321">
    <property type="entry name" value="Glycosyltr_2/OpgH_subfam"/>
</dbReference>
<evidence type="ECO:0000313" key="15">
    <source>
        <dbReference type="Proteomes" id="UP000192491"/>
    </source>
</evidence>
<feature type="transmembrane region" description="Helical" evidence="12">
    <location>
        <begin position="513"/>
        <end position="539"/>
    </location>
</feature>
<keyword evidence="9 12" id="KW-0812">Transmembrane</keyword>
<dbReference type="PANTHER" id="PTHR43867">
    <property type="entry name" value="CELLULOSE SYNTHASE CATALYTIC SUBUNIT A [UDP-FORMING]"/>
    <property type="match status" value="1"/>
</dbReference>
<evidence type="ECO:0000256" key="2">
    <source>
        <dbReference type="ARBA" id="ARBA00005001"/>
    </source>
</evidence>
<name>A0A1Y1QU54_9GAMM</name>
<keyword evidence="5" id="KW-1003">Cell membrane</keyword>
<feature type="transmembrane region" description="Helical" evidence="12">
    <location>
        <begin position="442"/>
        <end position="464"/>
    </location>
</feature>
<dbReference type="InterPro" id="IPR001173">
    <property type="entry name" value="Glyco_trans_2-like"/>
</dbReference>
<dbReference type="NCBIfam" id="NF003962">
    <property type="entry name" value="PRK05454.2-5"/>
    <property type="match status" value="1"/>
</dbReference>
<dbReference type="CDD" id="cd04191">
    <property type="entry name" value="Glucan_BSP_MdoH"/>
    <property type="match status" value="1"/>
</dbReference>
<evidence type="ECO:0000256" key="4">
    <source>
        <dbReference type="ARBA" id="ARBA00020585"/>
    </source>
</evidence>
<reference evidence="14 15" key="1">
    <citation type="submission" date="2017-01" db="EMBL/GenBank/DDBJ databases">
        <title>Novel large sulfur bacteria in the metagenomes of groundwater-fed chemosynthetic microbial mats in the Lake Huron basin.</title>
        <authorList>
            <person name="Sharrar A.M."/>
            <person name="Flood B.E."/>
            <person name="Bailey J.V."/>
            <person name="Jones D.S."/>
            <person name="Biddanda B."/>
            <person name="Ruberg S.A."/>
            <person name="Marcus D.N."/>
            <person name="Dick G.J."/>
        </authorList>
    </citation>
    <scope>NUCLEOTIDE SEQUENCE [LARGE SCALE GENOMIC DNA]</scope>
    <source>
        <strain evidence="14">A8</strain>
    </source>
</reference>
<sequence length="676" mass="77260">MSQQHAEQIPWQATARRRRVVFFSTIALLTGLATFWLGANLPTALPWVLQVLVLMPFTVLFLWLALGFMTAVTGLWVLNFGGQNRIASAPTSPLPLLQTRDTTAILLPIYNEDIAYVYAGLQSIYQSLEKTGQLHHFEFYILSDSDDASNWLREEAAWSALCRTVGSSDRIHYRRRKHRTKKKSGNVMDFCRRWGKRHPYMVVLDADSLMTGDALVRLVDAIDRNERVGLIQTPLYTIGLDTLYARGQQFVNRLYGPIFFAGLHWWWLGESQYWGHNVIIRTQAFMGHCHLPKLEEGNTLGGEILSHDFVEAALLNRAGWETWLAYDMEGSFERPPPTMTDALKRDRRWCQGNLQHWLIIWAHGIPHLHRFLLLGGIMSYVSSLIWLGWLVVLTAIAVFYPTLTLIPMTESNSALLVLTLILLFFYKTFGIVETVRKGTARLFGGILGLTASIVTETVLSMLTAPVRMMYYSKFVVQILQGKRAVWGTQQRTGGGLTWADAWQEYGWVSQTGVAWGVLLLIFNPMTFLWMSPVIAGLVLSMPLAMLTSVQTSLQTNLFRTPDEVAPDYILQAFEKNYAEMLANPCISTRDLFIRVVVDPLAFRQHMTYIPHRQHVPEGTRQQREEQVKRLLEQGPGAISNSERLIILEDDDLLTQLHTQVWQLPEERFHAHWMSRL</sequence>
<keyword evidence="11 12" id="KW-0472">Membrane</keyword>
<dbReference type="AlphaFoldDB" id="A0A1Y1QU54"/>
<feature type="transmembrane region" description="Helical" evidence="12">
    <location>
        <begin position="51"/>
        <end position="78"/>
    </location>
</feature>
<evidence type="ECO:0000256" key="12">
    <source>
        <dbReference type="SAM" id="Phobius"/>
    </source>
</evidence>
<keyword evidence="8 14" id="KW-0808">Transferase</keyword>
<comment type="similarity">
    <text evidence="3">Belongs to the glycosyltransferase 2 family. OpgH subfamily.</text>
</comment>
<dbReference type="NCBIfam" id="NF003958">
    <property type="entry name" value="PRK05454.2-1"/>
    <property type="match status" value="1"/>
</dbReference>
<accession>A0A1Y1QU54</accession>
<evidence type="ECO:0000256" key="8">
    <source>
        <dbReference type="ARBA" id="ARBA00022679"/>
    </source>
</evidence>
<comment type="pathway">
    <text evidence="2">Glycan metabolism; osmoregulated periplasmic glucan (OPG) biosynthesis.</text>
</comment>
<dbReference type="Pfam" id="PF13632">
    <property type="entry name" value="Glyco_trans_2_3"/>
    <property type="match status" value="1"/>
</dbReference>
<dbReference type="Gene3D" id="3.90.550.10">
    <property type="entry name" value="Spore Coat Polysaccharide Biosynthesis Protein SpsA, Chain A"/>
    <property type="match status" value="1"/>
</dbReference>
<dbReference type="Proteomes" id="UP000192491">
    <property type="component" value="Unassembled WGS sequence"/>
</dbReference>
<feature type="domain" description="Glycosyltransferase 2-like" evidence="13">
    <location>
        <begin position="202"/>
        <end position="413"/>
    </location>
</feature>
<protein>
    <recommendedName>
        <fullName evidence="4">Glucans biosynthesis glucosyltransferase H</fullName>
    </recommendedName>
</protein>
<feature type="transmembrane region" description="Helical" evidence="12">
    <location>
        <begin position="371"/>
        <end position="400"/>
    </location>
</feature>
<evidence type="ECO:0000256" key="5">
    <source>
        <dbReference type="ARBA" id="ARBA00022475"/>
    </source>
</evidence>
<keyword evidence="7" id="KW-0328">Glycosyltransferase</keyword>
<evidence type="ECO:0000259" key="13">
    <source>
        <dbReference type="Pfam" id="PF13632"/>
    </source>
</evidence>
<evidence type="ECO:0000256" key="10">
    <source>
        <dbReference type="ARBA" id="ARBA00022989"/>
    </source>
</evidence>
<comment type="subcellular location">
    <subcellularLocation>
        <location evidence="1">Cell inner membrane</location>
        <topology evidence="1">Multi-pass membrane protein</topology>
    </subcellularLocation>
</comment>
<dbReference type="InterPro" id="IPR029044">
    <property type="entry name" value="Nucleotide-diphossugar_trans"/>
</dbReference>
<keyword evidence="6" id="KW-0997">Cell inner membrane</keyword>
<evidence type="ECO:0000256" key="9">
    <source>
        <dbReference type="ARBA" id="ARBA00022692"/>
    </source>
</evidence>
<evidence type="ECO:0000313" key="14">
    <source>
        <dbReference type="EMBL" id="OQX13507.1"/>
    </source>
</evidence>
<organism evidence="14 15">
    <name type="scientific">Thiothrix lacustris</name>
    <dbReference type="NCBI Taxonomy" id="525917"/>
    <lineage>
        <taxon>Bacteria</taxon>
        <taxon>Pseudomonadati</taxon>
        <taxon>Pseudomonadota</taxon>
        <taxon>Gammaproteobacteria</taxon>
        <taxon>Thiotrichales</taxon>
        <taxon>Thiotrichaceae</taxon>
        <taxon>Thiothrix</taxon>
    </lineage>
</organism>
<evidence type="ECO:0000256" key="11">
    <source>
        <dbReference type="ARBA" id="ARBA00023136"/>
    </source>
</evidence>
<evidence type="ECO:0000256" key="6">
    <source>
        <dbReference type="ARBA" id="ARBA00022519"/>
    </source>
</evidence>
<evidence type="ECO:0000256" key="3">
    <source>
        <dbReference type="ARBA" id="ARBA00009337"/>
    </source>
</evidence>
<keyword evidence="10 12" id="KW-1133">Transmembrane helix</keyword>
<gene>
    <name evidence="14" type="ORF">BWK73_12050</name>
</gene>
<feature type="transmembrane region" description="Helical" evidence="12">
    <location>
        <begin position="412"/>
        <end position="430"/>
    </location>
</feature>
<dbReference type="GO" id="GO:0016758">
    <property type="term" value="F:hexosyltransferase activity"/>
    <property type="evidence" value="ECO:0007669"/>
    <property type="project" value="TreeGrafter"/>
</dbReference>
<evidence type="ECO:0000256" key="1">
    <source>
        <dbReference type="ARBA" id="ARBA00004429"/>
    </source>
</evidence>
<comment type="caution">
    <text evidence="14">The sequence shown here is derived from an EMBL/GenBank/DDBJ whole genome shotgun (WGS) entry which is preliminary data.</text>
</comment>
<dbReference type="STRING" id="1123401.GCA_000621325_01460"/>
<dbReference type="SUPFAM" id="SSF53448">
    <property type="entry name" value="Nucleotide-diphospho-sugar transferases"/>
    <property type="match status" value="1"/>
</dbReference>
<dbReference type="PANTHER" id="PTHR43867:SF5">
    <property type="entry name" value="GLUCANS BIOSYNTHESIS GLUCOSYLTRANSFERASE H"/>
    <property type="match status" value="1"/>
</dbReference>